<gene>
    <name evidence="3" type="primary">WBGene00096805</name>
</gene>
<organism evidence="3 4">
    <name type="scientific">Pristionchus pacificus</name>
    <name type="common">Parasitic nematode worm</name>
    <dbReference type="NCBI Taxonomy" id="54126"/>
    <lineage>
        <taxon>Eukaryota</taxon>
        <taxon>Metazoa</taxon>
        <taxon>Ecdysozoa</taxon>
        <taxon>Nematoda</taxon>
        <taxon>Chromadorea</taxon>
        <taxon>Rhabditida</taxon>
        <taxon>Rhabditina</taxon>
        <taxon>Diplogasteromorpha</taxon>
        <taxon>Diplogasteroidea</taxon>
        <taxon>Neodiplogasteridae</taxon>
        <taxon>Pristionchus</taxon>
    </lineage>
</organism>
<feature type="compositionally biased region" description="Polar residues" evidence="2">
    <location>
        <begin position="1716"/>
        <end position="1741"/>
    </location>
</feature>
<dbReference type="GO" id="GO:0016567">
    <property type="term" value="P:protein ubiquitination"/>
    <property type="evidence" value="ECO:0000318"/>
    <property type="project" value="GO_Central"/>
</dbReference>
<feature type="compositionally biased region" description="Basic and acidic residues" evidence="2">
    <location>
        <begin position="176"/>
        <end position="186"/>
    </location>
</feature>
<dbReference type="GO" id="GO:0061630">
    <property type="term" value="F:ubiquitin protein ligase activity"/>
    <property type="evidence" value="ECO:0000318"/>
    <property type="project" value="GO_Central"/>
</dbReference>
<feature type="region of interest" description="Disordered" evidence="2">
    <location>
        <begin position="1920"/>
        <end position="1944"/>
    </location>
</feature>
<dbReference type="GO" id="GO:0005634">
    <property type="term" value="C:nucleus"/>
    <property type="evidence" value="ECO:0000318"/>
    <property type="project" value="GO_Central"/>
</dbReference>
<feature type="compositionally biased region" description="Basic and acidic residues" evidence="2">
    <location>
        <begin position="3301"/>
        <end position="3312"/>
    </location>
</feature>
<dbReference type="PANTHER" id="PTHR15439">
    <property type="entry name" value="RETINOBLASTOMA-BINDING PROTEIN 6"/>
    <property type="match status" value="1"/>
</dbReference>
<proteinExistence type="predicted"/>
<dbReference type="EnsemblMetazoa" id="PPA07251.1">
    <property type="protein sequence ID" value="PPA07251.1"/>
    <property type="gene ID" value="WBGene00096805"/>
</dbReference>
<evidence type="ECO:0000256" key="2">
    <source>
        <dbReference type="SAM" id="MobiDB-lite"/>
    </source>
</evidence>
<feature type="compositionally biased region" description="Low complexity" evidence="2">
    <location>
        <begin position="728"/>
        <end position="740"/>
    </location>
</feature>
<dbReference type="InterPro" id="IPR033489">
    <property type="entry name" value="RBBP6"/>
</dbReference>
<feature type="compositionally biased region" description="Low complexity" evidence="2">
    <location>
        <begin position="624"/>
        <end position="635"/>
    </location>
</feature>
<feature type="region of interest" description="Disordered" evidence="2">
    <location>
        <begin position="677"/>
        <end position="740"/>
    </location>
</feature>
<feature type="compositionally biased region" description="Polar residues" evidence="2">
    <location>
        <begin position="597"/>
        <end position="609"/>
    </location>
</feature>
<feature type="compositionally biased region" description="Basic and acidic residues" evidence="2">
    <location>
        <begin position="356"/>
        <end position="411"/>
    </location>
</feature>
<sequence>MANPTPSGMKSTGNDKDKAVECVGIVVEFDGRFYLKPGDWVKMVWRRNRVSKVTRYSGESPMKLLAALSLRDADAGKSEKQLWSEDFHCVGRPRYAYTNDMRVGGGTKMMWITWMSDRSERDKHLQRTGYDVVWKVALDQGELMYANGRGENHMGVDSGVASQITPITPPQSHSNGESKEDSVTERTRKRGSFPDENLNRVGIISGHKKDTPFYYVWTPGAPPMKEGQIVVRKVEGEEKIHVCDWIHFRVSRHHEESVFMNRCEDDRFEVVDWKPVAIRDMFMTLENTKVEGGEVFYEDDAFGWIGDRNNFFTADYPIPKGTIIKFEGVIRRVKPRFKEDSAWMILTRKVTYKGVNDSEKKEKKPPVREDKRNEREDRRNDDRSYDREDRRDEYRSNGREERENEEYSRNERRMKKDRRDHYLLQLPRIVGREQGSVIESIAIVEGLGTSGPEAFVWLIDAAAPGVVNGGSKYLKIGDVVYGKFRLQRNGKWGSTATVTPGELPSDMEISVRRDKVFVVAQIIYDAEREEYRNPWFETVFDMEHKMPSDPLDKEVYLVELTKYDRNKAGSREDLHKMNTNYPYYSSCVSSHPHHNTHSFNSSHPSQYEHTPNYHPIPVHHNHYSNHPPSHSVSYHGFNGSQSFNGNDQQENIHPTYYSNNGEYHGWNPLPPNNGYPSWNPPPPYKQYSDHNGSFNEEMYRGDGGRRGEKKMKNSQFEKRNSRRRFNSKGDSYSSSSDPGGLTEWEKKEFTALIQDLWQNQRFAQEFKGMSHGGVVVEESDTKVWVWVNLRSILVSADRIICPTPLKIGSAVHITLRNYYTEIEKMSSIPDDNITVEGQEIRIRVRFIFPPLKLLSKTGLKLYCNTMGLVSMDEICRELVVEAAKRKLVVYEGSIRWCRSSCEFVLAEDQTLLPLGNHPVLPTYLEFLKESPWSEMIEAPTTAHEALQSVMDEILPSSSSSDEEHEAIPSDFMRIGILMERENIDGWKVFILDCTEQSPKVCFKVDDWTVVDPDDSVIPVRAPSGAMMLDVAVKAEKVVRIGDKNVTRLHSKRVLDVYDSNNILGRLEMGEVVRVCIKWSRLDGEYVQTRNEWVVMDLGKGEAVIPESKEEIRRRKEIDKALTEFRFYEYANDERDWRDNRLLKKYRKLLQESILEDERREEERLKKIEAEKKIEDEVKSLVLHKSALDEDTRRNERERNELIRHKSSLIDDSSTQEREDEELTRHKNSIHTIHTDPIPFERERYDYNHNSSYYSRGGRGGNYNRYGMEPEPVLSTLRFDWEDEPYGSHSESIQRSESPIEVIPPIIVPKESSHTSHMESSSNLTAHSLLVPNANSTAISMDSTANLTFYSANTSFSTVPSSDATQVTVIRRNLPQFGQNPNLSQNLNLTRNLNLTGSSSTVSKDSRDSGRGSSGRAHNGGLDRELSPLAQSALVIRTDGQMCKIWVSSLGASLDQSIEEIPEGTREGDWLSIELDDRGMIKKILKTSSLLPSYHPQEMDVFKVWDWFIVDSRYRKAYSRSLGFLDLCYDFVMPPREKVEKLSFNLFAVLKNDRLVIGKQPINERNGDEGRRGKIADELRMEIANSPEIVKFEQDFNLRNGKEITEWMPVVINGSYQSLYFFSSRVGDGIIAPSLINANSAIKIGTLLEARIEKLTPSSQHPRVRYQAIYLSTRPIELPMGVNIETKGDEIQMRNLPEFGSVTMIRDMKKEAAKYTGNIQRRSFPSMNSEDGGQNGMNTGSKSMDGLSERPIEITDDDDDYRNSSTETSAVRPRSKLGIVTLVFSGRVFITFKGGSTICRNVTLSLGDVVDIRVKQTKGVDCFDMVEMGNDVRKRDDLTIVPYQTTKCTVYCTAEVIDRRKDYFLLDTPIIGVAVLPKREAPRSMKEGDVWRVKMLRKKDKNGTPSFWWIMAVNGKRLGTELSRRKEREEEERMERETVDQSNSSGYSSFNSFMSTLNTSPDEWTTIIITGSDNSFWFGSCAPADVIRISMKKFNRYVKNLVRGSFYRVKLSRGDNGDVKVNDIDRDPVYPKDIEVDTTKTLQILIVGYHDKSRRFFSSSRCGEAFLNEYVWIGLNGDNIIEKAGTYRARIQLIDGKNGDMHRVLKVYERVAPWDGVIINRNCGIQLNAVVVEKRRSCFALETESFGLVTYPFDRHKNACRDDYPSKWQVTMLVEVLNEDKMNEERRIRKEKDEIEERRKEVDEEERLANEWFEGVVTCISNPINVLVTFKHGTAIYKRNLGRNISLSLGDIIEIRVMVSKKDWFLVVDIGYDKWTREDLTVEPFMENKCLTAEFAKIWSISSQRLITYSRDDVPEGVHEGDWINIKFDSNGVLQGINGTEECLGTRRDERGKMQVSDVFLVNSSRDVAYSEMFGMVEVEKGPEGERWTNEETTKDNCIVMWMTVSSRAKFSIEKQSMDKTYSKDGKYSKIFKRMMAQARKLDFNLTEDKGTNAFNETIMIVGYDPKCRRYFTYSHCGEAFIDSSVWKNHGQLQRGDVYRVQLCVDDSPLPNSVEFKVLSIKKKINGWDGVEVEVTEKEVRVELDGKVVDERTNCYALETIPFGLVSLPMKQSFKWLPDGVHIGDYLRVRINRFKTLKLGYPSKWEVISVKQKLLQPMEKKGDWFEGIVTCISGNRVYFTFKHGNAMYTKNFNVDMDLSLGTIVDICVRDSETKSCFEVIDIGNVARRREDIKVEKVDDKDRKIWCYARVESREKTSFTLFNDILGEATLPRQFSLTNMKVGDEVDALYYRVKKTNNPTHWMVQRLGFLSAESKRKREIERSGDMTHETREFHSEISCEATLMDSINRDCIFENIYLGRMILRNMNRRVEEMKKGTVCRVVCRRTSAHERLQFDKAGIQWIVEFIDFSQIRSPTSNFERTASKSHDLPSPATPLSEEWSTVIVTGCDRGIWEATGAVVDKVLIPMGDNHSIEKGSIYRVKYFPDSDGTNTAYEIDSVPIPNTDIQLLPGDLNRSNSSRMQSAADKKIGNTSTPEGIVVMYPRAHEKVRGLEVGSYVRVTTARSRSNVQSSPKDEVQSVEWNDQPSDHTVNVIEDGVEIKCNLNFVGQENGWFIFENEYLGRVGMRENGVLNDKNLNIARLYRGVCGIVKEIRGISSIPKPTIWIVGGIDYADRDLHTGRWFEGVVTKSSDNLILVSAPQIPEDVFLYDWKTDNRMDPEEALGRWIRFQVDIQRHFDHGLRYRAINNFKEIDSCYKTRVNKGFIEILIRCGWNGKMEDSRALLHSDIGLIRDYHGVIDTMNENAKGEYQFWVVKHFRQNHSARWKLSIHDNQPKRIEEIQSVKRQRDEEFKEETPDTESISNKQSVKPNTKKDGRVIDLMLQMNNGWADGVISSLNEVKSGVQYFVSTTYGIAAMYSRVHETIQGLQVGSYVRVIMQPSIDPSKNEEVECVEWNDRPSDHEVEVKWNKITIKCNAYFVGQGNGWFILQNDYLGLLGMKANGLMVEMAVRVGCLYRVALHRSKPEDGLSSISDPIGWIVDDINFADRESHTGSWFEGVVTKADKTCILVTSSELPADTFISDWQRGNTMEANDHGLRYRSRNFTEIDSLHKTRVVKGLPEVLIRCRWNGEMEDSKALLHSEIGPIRDYDGILNTMSEITKGEYEFWVVKHFSVFVEPIDTQPSSLKSSKTPKKDGRVLEMMLRLMKINCVHDSIMDADRETAMKIKNILDRYAERRNCS</sequence>
<accession>A0A8R1Y908</accession>
<keyword evidence="1" id="KW-0175">Coiled coil</keyword>
<evidence type="ECO:0000313" key="3">
    <source>
        <dbReference type="EnsemblMetazoa" id="PPA07251.1"/>
    </source>
</evidence>
<name>A0A2A6CBI5_PRIPA</name>
<feature type="region of interest" description="Disordered" evidence="2">
    <location>
        <begin position="1189"/>
        <end position="1224"/>
    </location>
</feature>
<accession>A0A2A6CBI5</accession>
<evidence type="ECO:0000313" key="4">
    <source>
        <dbReference type="Proteomes" id="UP000005239"/>
    </source>
</evidence>
<dbReference type="Proteomes" id="UP000005239">
    <property type="component" value="Unassembled WGS sequence"/>
</dbReference>
<feature type="compositionally biased region" description="Polar residues" evidence="2">
    <location>
        <begin position="165"/>
        <end position="175"/>
    </location>
</feature>
<protein>
    <submittedName>
        <fullName evidence="3">Uncharacterized protein</fullName>
    </submittedName>
</protein>
<reference evidence="3" key="2">
    <citation type="submission" date="2022-06" db="UniProtKB">
        <authorList>
            <consortium name="EnsemblMetazoa"/>
        </authorList>
    </citation>
    <scope>IDENTIFICATION</scope>
    <source>
        <strain evidence="3">PS312</strain>
    </source>
</reference>
<feature type="region of interest" description="Disordered" evidence="2">
    <location>
        <begin position="1715"/>
        <end position="1768"/>
    </location>
</feature>
<dbReference type="GO" id="GO:0006397">
    <property type="term" value="P:mRNA processing"/>
    <property type="evidence" value="ECO:0007669"/>
    <property type="project" value="InterPro"/>
</dbReference>
<dbReference type="PANTHER" id="PTHR15439:SF0">
    <property type="entry name" value="CELL DIVISION CYCLE AND APOPTOSIS REGULATOR PROTEIN 1-RELATED"/>
    <property type="match status" value="1"/>
</dbReference>
<feature type="region of interest" description="Disordered" evidence="2">
    <location>
        <begin position="592"/>
        <end position="657"/>
    </location>
</feature>
<feature type="coiled-coil region" evidence="1">
    <location>
        <begin position="2173"/>
        <end position="2207"/>
    </location>
</feature>
<reference evidence="4" key="1">
    <citation type="journal article" date="2008" name="Nat. Genet.">
        <title>The Pristionchus pacificus genome provides a unique perspective on nematode lifestyle and parasitism.</title>
        <authorList>
            <person name="Dieterich C."/>
            <person name="Clifton S.W."/>
            <person name="Schuster L.N."/>
            <person name="Chinwalla A."/>
            <person name="Delehaunty K."/>
            <person name="Dinkelacker I."/>
            <person name="Fulton L."/>
            <person name="Fulton R."/>
            <person name="Godfrey J."/>
            <person name="Minx P."/>
            <person name="Mitreva M."/>
            <person name="Roeseler W."/>
            <person name="Tian H."/>
            <person name="Witte H."/>
            <person name="Yang S.P."/>
            <person name="Wilson R.K."/>
            <person name="Sommer R.J."/>
        </authorList>
    </citation>
    <scope>NUCLEOTIDE SEQUENCE [LARGE SCALE GENOMIC DNA]</scope>
    <source>
        <strain evidence="4">PS312</strain>
    </source>
</reference>
<feature type="compositionally biased region" description="Polar residues" evidence="2">
    <location>
        <begin position="638"/>
        <end position="657"/>
    </location>
</feature>
<feature type="compositionally biased region" description="Basic and acidic residues" evidence="2">
    <location>
        <begin position="1189"/>
        <end position="1203"/>
    </location>
</feature>
<feature type="region of interest" description="Disordered" evidence="2">
    <location>
        <begin position="355"/>
        <end position="414"/>
    </location>
</feature>
<keyword evidence="4" id="KW-1185">Reference proteome</keyword>
<dbReference type="GO" id="GO:0006511">
    <property type="term" value="P:ubiquitin-dependent protein catabolic process"/>
    <property type="evidence" value="ECO:0000318"/>
    <property type="project" value="GO_Central"/>
</dbReference>
<feature type="region of interest" description="Disordered" evidence="2">
    <location>
        <begin position="3301"/>
        <end position="3328"/>
    </location>
</feature>
<evidence type="ECO:0000256" key="1">
    <source>
        <dbReference type="SAM" id="Coils"/>
    </source>
</evidence>
<feature type="region of interest" description="Disordered" evidence="2">
    <location>
        <begin position="1394"/>
        <end position="1422"/>
    </location>
</feature>
<feature type="compositionally biased region" description="Polar residues" evidence="2">
    <location>
        <begin position="3315"/>
        <end position="3326"/>
    </location>
</feature>
<feature type="compositionally biased region" description="Basic and acidic residues" evidence="2">
    <location>
        <begin position="1920"/>
        <end position="1938"/>
    </location>
</feature>
<feature type="region of interest" description="Disordered" evidence="2">
    <location>
        <begin position="165"/>
        <end position="199"/>
    </location>
</feature>
<feature type="compositionally biased region" description="Basic and acidic residues" evidence="2">
    <location>
        <begin position="697"/>
        <end position="706"/>
    </location>
</feature>